<dbReference type="Proteomes" id="UP001158049">
    <property type="component" value="Unassembled WGS sequence"/>
</dbReference>
<dbReference type="EMBL" id="FXUL01000006">
    <property type="protein sequence ID" value="SMP59921.1"/>
    <property type="molecule type" value="Genomic_DNA"/>
</dbReference>
<gene>
    <name evidence="2" type="ORF">SAMN06295970_106184</name>
</gene>
<proteinExistence type="predicted"/>
<reference evidence="2 3" key="1">
    <citation type="submission" date="2017-05" db="EMBL/GenBank/DDBJ databases">
        <authorList>
            <person name="Varghese N."/>
            <person name="Submissions S."/>
        </authorList>
    </citation>
    <scope>NUCLEOTIDE SEQUENCE [LARGE SCALE GENOMIC DNA]</scope>
    <source>
        <strain evidence="2 3">DSM 26001</strain>
    </source>
</reference>
<evidence type="ECO:0000313" key="2">
    <source>
        <dbReference type="EMBL" id="SMP59921.1"/>
    </source>
</evidence>
<name>A0ABY1Q786_9BURK</name>
<comment type="caution">
    <text evidence="2">The sequence shown here is derived from an EMBL/GenBank/DDBJ whole genome shotgun (WGS) entry which is preliminary data.</text>
</comment>
<organism evidence="2 3">
    <name type="scientific">Noviherbaspirillum suwonense</name>
    <dbReference type="NCBI Taxonomy" id="1224511"/>
    <lineage>
        <taxon>Bacteria</taxon>
        <taxon>Pseudomonadati</taxon>
        <taxon>Pseudomonadota</taxon>
        <taxon>Betaproteobacteria</taxon>
        <taxon>Burkholderiales</taxon>
        <taxon>Oxalobacteraceae</taxon>
        <taxon>Noviherbaspirillum</taxon>
    </lineage>
</organism>
<protein>
    <submittedName>
        <fullName evidence="2">Uncharacterized protein</fullName>
    </submittedName>
</protein>
<feature type="region of interest" description="Disordered" evidence="1">
    <location>
        <begin position="1"/>
        <end position="103"/>
    </location>
</feature>
<feature type="compositionally biased region" description="Polar residues" evidence="1">
    <location>
        <begin position="64"/>
        <end position="80"/>
    </location>
</feature>
<feature type="compositionally biased region" description="Polar residues" evidence="1">
    <location>
        <begin position="42"/>
        <end position="57"/>
    </location>
</feature>
<evidence type="ECO:0000313" key="3">
    <source>
        <dbReference type="Proteomes" id="UP001158049"/>
    </source>
</evidence>
<keyword evidence="3" id="KW-1185">Reference proteome</keyword>
<sequence length="523" mass="57298">MHIMSDIQNKTRRSANTAARIADKTAFTSPGSAEKFAGASKNAKTGSTPKMRQQAGSTKIALFSPSSKQIGSISPASPRTRQAEPLSPYKPLSTRPEAPPSPRAYLEGLKPDNLARSIFRDQTVANTAAFPTTWVAEIQESVRAPVEKLRQAMYAHLAPMSKEAVDALYPGAGEDGRHDWKPFGDLCGALWQALSANVLSLKKLPTRTVGLLAEFHAELARLPAFRELEQPARDKIVADALFNLLIWNGIVNALTRSVDASHQRIAHGFGAYLKAAWGMQAQSQGGISTGVASLVQGRQLARCTRFQAALTREVDRVAALRTATLQDDQHDHALNSLRETNIDIHLTATWPHRNDDYAEIVKQGNYFLVDGDGVQTRCASYDAFKAFVGAGAKGTLPEVVLHVAGVRIANFLCETYLYGRRKPIFIDAQGRRVDPVPSLRAEFVLRRDEDNDGKITVGFSCTDPAVGTVMLVEPGRDELQFEAHPLFPASLEFHGEMHFYENEEFEAGAIRVAGQNFHLCKTP</sequence>
<accession>A0ABY1Q786</accession>
<evidence type="ECO:0000256" key="1">
    <source>
        <dbReference type="SAM" id="MobiDB-lite"/>
    </source>
</evidence>